<dbReference type="AlphaFoldDB" id="J3P246"/>
<dbReference type="CDD" id="cd15482">
    <property type="entry name" value="Sialidase_non-viral"/>
    <property type="match status" value="1"/>
</dbReference>
<reference evidence="3" key="4">
    <citation type="journal article" date="2015" name="G3 (Bethesda)">
        <title>Genome sequences of three phytopathogenic species of the Magnaporthaceae family of fungi.</title>
        <authorList>
            <person name="Okagaki L.H."/>
            <person name="Nunes C.C."/>
            <person name="Sailsbery J."/>
            <person name="Clay B."/>
            <person name="Brown D."/>
            <person name="John T."/>
            <person name="Oh Y."/>
            <person name="Young N."/>
            <person name="Fitzgerald M."/>
            <person name="Haas B.J."/>
            <person name="Zeng Q."/>
            <person name="Young S."/>
            <person name="Adiconis X."/>
            <person name="Fan L."/>
            <person name="Levin J.Z."/>
            <person name="Mitchell T.K."/>
            <person name="Okubara P.A."/>
            <person name="Farman M.L."/>
            <person name="Kohn L.M."/>
            <person name="Birren B."/>
            <person name="Ma L.-J."/>
            <person name="Dean R.A."/>
        </authorList>
    </citation>
    <scope>NUCLEOTIDE SEQUENCE</scope>
    <source>
        <strain evidence="3">R3-111a-1</strain>
    </source>
</reference>
<dbReference type="PANTHER" id="PTHR38792:SF1">
    <property type="entry name" value="BNR_ASP-BOX REPEAT PROTEIN"/>
    <property type="match status" value="1"/>
</dbReference>
<keyword evidence="4" id="KW-1185">Reference proteome</keyword>
<name>J3P246_GAET3</name>
<reference evidence="2" key="2">
    <citation type="submission" date="2010-07" db="EMBL/GenBank/DDBJ databases">
        <authorList>
            <consortium name="The Broad Institute Genome Sequencing Platform"/>
            <consortium name="Broad Institute Genome Sequencing Center for Infectious Disease"/>
            <person name="Ma L.-J."/>
            <person name="Dead R."/>
            <person name="Young S."/>
            <person name="Zeng Q."/>
            <person name="Koehrsen M."/>
            <person name="Alvarado L."/>
            <person name="Berlin A."/>
            <person name="Chapman S.B."/>
            <person name="Chen Z."/>
            <person name="Freedman E."/>
            <person name="Gellesch M."/>
            <person name="Goldberg J."/>
            <person name="Griggs A."/>
            <person name="Gujja S."/>
            <person name="Heilman E.R."/>
            <person name="Heiman D."/>
            <person name="Hepburn T."/>
            <person name="Howarth C."/>
            <person name="Jen D."/>
            <person name="Larson L."/>
            <person name="Mehta T."/>
            <person name="Neiman D."/>
            <person name="Pearson M."/>
            <person name="Roberts A."/>
            <person name="Saif S."/>
            <person name="Shea T."/>
            <person name="Shenoy N."/>
            <person name="Sisk P."/>
            <person name="Stolte C."/>
            <person name="Sykes S."/>
            <person name="Walk T."/>
            <person name="White J."/>
            <person name="Yandava C."/>
            <person name="Haas B."/>
            <person name="Nusbaum C."/>
            <person name="Birren B."/>
        </authorList>
    </citation>
    <scope>NUCLEOTIDE SEQUENCE</scope>
    <source>
        <strain evidence="2">R3-111a-1</strain>
    </source>
</reference>
<evidence type="ECO:0000313" key="3">
    <source>
        <dbReference type="EnsemblFungi" id="EJT73738"/>
    </source>
</evidence>
<dbReference type="Gene3D" id="2.120.10.10">
    <property type="match status" value="1"/>
</dbReference>
<reference evidence="4" key="1">
    <citation type="submission" date="2010-07" db="EMBL/GenBank/DDBJ databases">
        <title>The genome sequence of Gaeumannomyces graminis var. tritici strain R3-111a-1.</title>
        <authorList>
            <consortium name="The Broad Institute Genome Sequencing Platform"/>
            <person name="Ma L.-J."/>
            <person name="Dead R."/>
            <person name="Young S."/>
            <person name="Zeng Q."/>
            <person name="Koehrsen M."/>
            <person name="Alvarado L."/>
            <person name="Berlin A."/>
            <person name="Chapman S.B."/>
            <person name="Chen Z."/>
            <person name="Freedman E."/>
            <person name="Gellesch M."/>
            <person name="Goldberg J."/>
            <person name="Griggs A."/>
            <person name="Gujja S."/>
            <person name="Heilman E.R."/>
            <person name="Heiman D."/>
            <person name="Hepburn T."/>
            <person name="Howarth C."/>
            <person name="Jen D."/>
            <person name="Larson L."/>
            <person name="Mehta T."/>
            <person name="Neiman D."/>
            <person name="Pearson M."/>
            <person name="Roberts A."/>
            <person name="Saif S."/>
            <person name="Shea T."/>
            <person name="Shenoy N."/>
            <person name="Sisk P."/>
            <person name="Stolte C."/>
            <person name="Sykes S."/>
            <person name="Walk T."/>
            <person name="White J."/>
            <person name="Yandava C."/>
            <person name="Haas B."/>
            <person name="Nusbaum C."/>
            <person name="Birren B."/>
        </authorList>
    </citation>
    <scope>NUCLEOTIDE SEQUENCE [LARGE SCALE GENOMIC DNA]</scope>
    <source>
        <strain evidence="4">R3-111a-1</strain>
    </source>
</reference>
<feature type="signal peptide" evidence="1">
    <location>
        <begin position="1"/>
        <end position="19"/>
    </location>
</feature>
<dbReference type="PANTHER" id="PTHR38792">
    <property type="entry name" value="BNR/ASP-BOX REPEAT DOMAIN PROTEIN (AFU_ORTHOLOGUE AFUA_7G06430)-RELATED"/>
    <property type="match status" value="1"/>
</dbReference>
<dbReference type="RefSeq" id="XP_009223682.1">
    <property type="nucleotide sequence ID" value="XM_009225418.1"/>
</dbReference>
<reference evidence="2" key="3">
    <citation type="submission" date="2010-09" db="EMBL/GenBank/DDBJ databases">
        <title>Annotation of Gaeumannomyces graminis var. tritici R3-111a-1.</title>
        <authorList>
            <consortium name="The Broad Institute Genome Sequencing Platform"/>
            <person name="Ma L.-J."/>
            <person name="Dead R."/>
            <person name="Young S.K."/>
            <person name="Zeng Q."/>
            <person name="Gargeya S."/>
            <person name="Fitzgerald M."/>
            <person name="Haas B."/>
            <person name="Abouelleil A."/>
            <person name="Alvarado L."/>
            <person name="Arachchi H.M."/>
            <person name="Berlin A."/>
            <person name="Brown A."/>
            <person name="Chapman S.B."/>
            <person name="Chen Z."/>
            <person name="Dunbar C."/>
            <person name="Freedman E."/>
            <person name="Gearin G."/>
            <person name="Gellesch M."/>
            <person name="Goldberg J."/>
            <person name="Griggs A."/>
            <person name="Gujja S."/>
            <person name="Heiman D."/>
            <person name="Howarth C."/>
            <person name="Larson L."/>
            <person name="Lui A."/>
            <person name="MacDonald P.J.P."/>
            <person name="Mehta T."/>
            <person name="Montmayeur A."/>
            <person name="Murphy C."/>
            <person name="Neiman D."/>
            <person name="Pearson M."/>
            <person name="Priest M."/>
            <person name="Roberts A."/>
            <person name="Saif S."/>
            <person name="Shea T."/>
            <person name="Shenoy N."/>
            <person name="Sisk P."/>
            <person name="Stolte C."/>
            <person name="Sykes S."/>
            <person name="Yandava C."/>
            <person name="Wortman J."/>
            <person name="Nusbaum C."/>
            <person name="Birren B."/>
        </authorList>
    </citation>
    <scope>NUCLEOTIDE SEQUENCE</scope>
    <source>
        <strain evidence="2">R3-111a-1</strain>
    </source>
</reference>
<dbReference type="InterPro" id="IPR036278">
    <property type="entry name" value="Sialidase_sf"/>
</dbReference>
<sequence length="385" mass="41875">MRLLPALCYAASASTAAAAACTPRPWSTFAHHTIFKAPAKTRLVYPRQAELSDGRLIVTASFFGGPSPAYFPVFESTDGGATWAYISNITDQVNGWGMPAQPALLELTEKIGDYDVGTVLASGNSWSNNGTRIDVYASRDKARTWEFVSRVTEGGRPNTTNGATPVWEPYLMLYDHKIGAFYSDQRDPKHGQKLAHQTSTDLKTWGPVVNDVAWPEYMARPGMTVIAYVPPIKKYILVYEYPIGNQSSHGSHYPVHYRLADSPLLFDGGDDYPIVIDGNFAPNASPYVVWTPEGGPNGTIIVSDADYDDLYTNTAGGDPDRWVRNGTPQPGAYSRSLHVFNGRPDRLAIIGGDTFDGAVPDLTLSVVSVKALLANKTDTPHIAGK</sequence>
<reference evidence="3" key="5">
    <citation type="submission" date="2018-04" db="UniProtKB">
        <authorList>
            <consortium name="EnsemblFungi"/>
        </authorList>
    </citation>
    <scope>IDENTIFICATION</scope>
    <source>
        <strain evidence="3">R3-111a-1</strain>
    </source>
</reference>
<dbReference type="Proteomes" id="UP000006039">
    <property type="component" value="Unassembled WGS sequence"/>
</dbReference>
<evidence type="ECO:0000256" key="1">
    <source>
        <dbReference type="SAM" id="SignalP"/>
    </source>
</evidence>
<dbReference type="eggNOG" id="ENOG502QW46">
    <property type="taxonomic scope" value="Eukaryota"/>
</dbReference>
<feature type="chain" id="PRO_5015094729" evidence="1">
    <location>
        <begin position="20"/>
        <end position="385"/>
    </location>
</feature>
<protein>
    <submittedName>
        <fullName evidence="2">BNR/Asp-box repeat domain-containing protein</fullName>
    </submittedName>
</protein>
<keyword evidence="1" id="KW-0732">Signal</keyword>
<organism evidence="2">
    <name type="scientific">Gaeumannomyces tritici (strain R3-111a-1)</name>
    <name type="common">Wheat and barley take-all root rot fungus</name>
    <name type="synonym">Gaeumannomyces graminis var. tritici</name>
    <dbReference type="NCBI Taxonomy" id="644352"/>
    <lineage>
        <taxon>Eukaryota</taxon>
        <taxon>Fungi</taxon>
        <taxon>Dikarya</taxon>
        <taxon>Ascomycota</taxon>
        <taxon>Pezizomycotina</taxon>
        <taxon>Sordariomycetes</taxon>
        <taxon>Sordariomycetidae</taxon>
        <taxon>Magnaporthales</taxon>
        <taxon>Magnaporthaceae</taxon>
        <taxon>Gaeumannomyces</taxon>
    </lineage>
</organism>
<dbReference type="EMBL" id="GL385398">
    <property type="protein sequence ID" value="EJT73738.1"/>
    <property type="molecule type" value="Genomic_DNA"/>
</dbReference>
<accession>J3P246</accession>
<dbReference type="OrthoDB" id="2130735at2759"/>
<dbReference type="SUPFAM" id="SSF50939">
    <property type="entry name" value="Sialidases"/>
    <property type="match status" value="1"/>
</dbReference>
<dbReference type="PROSITE" id="PS51257">
    <property type="entry name" value="PROKAR_LIPOPROTEIN"/>
    <property type="match status" value="1"/>
</dbReference>
<dbReference type="HOGENOM" id="CLU_036301_0_0_1"/>
<dbReference type="GeneID" id="20348052"/>
<proteinExistence type="predicted"/>
<dbReference type="EnsemblFungi" id="EJT73738">
    <property type="protein sequence ID" value="EJT73738"/>
    <property type="gene ID" value="GGTG_07594"/>
</dbReference>
<evidence type="ECO:0000313" key="4">
    <source>
        <dbReference type="Proteomes" id="UP000006039"/>
    </source>
</evidence>
<dbReference type="VEuPathDB" id="FungiDB:GGTG_07594"/>
<gene>
    <name evidence="3" type="primary">20348052</name>
    <name evidence="2" type="ORF">GGTG_07594</name>
</gene>
<evidence type="ECO:0000313" key="2">
    <source>
        <dbReference type="EMBL" id="EJT73738.1"/>
    </source>
</evidence>
<dbReference type="STRING" id="644352.J3P246"/>